<dbReference type="Pfam" id="PF00155">
    <property type="entry name" value="Aminotran_1_2"/>
    <property type="match status" value="1"/>
</dbReference>
<dbReference type="PANTHER" id="PTHR43525:SF1">
    <property type="entry name" value="PROTEIN MALY"/>
    <property type="match status" value="1"/>
</dbReference>
<sequence>MNFDERISRLNTASVKWELTKEIYGTDDVLPMWVADMDFKPPQELLDTIKARVDHGIFGYTFVPPSVHESISGWLKSRHGWEIRHSWILFANGVVPSISIAILAYTKPGDKVLIQPPVYNPFFEMTELNGRTVESSPLLLKNGRYEIDFTSFEESLKKGCRLFLLCNPHNPGGMVWTKEELKKMADLCVKHDCLILADEIHSDILLNGRRHIPIASLGKDIADRTITCVAPSKTFNLGGIQVSAAIITNSELRDKFHAVQKMQGFFAPNIFATIAIEAAYKHGAKWLASLIAYIEENVRISKEFIAESIPEIKLVEPEGTYLLWLDCRGLGLSDEALQERLIKKGKLALEPGAKYGHGGEGFVRMNIACPKEMLIDGLTRLKVALS</sequence>
<reference evidence="7 8" key="1">
    <citation type="journal article" date="2017" name="Int. J. Syst. Evol. Microbiol.">
        <title>Bacillus notoginsengisoli sp. nov., a novel bacterium isolated from the rhizosphere of Panax notoginseng.</title>
        <authorList>
            <person name="Zhang M.Y."/>
            <person name="Cheng J."/>
            <person name="Cai Y."/>
            <person name="Zhang T.Y."/>
            <person name="Wu Y.Y."/>
            <person name="Manikprabhu D."/>
            <person name="Li W.J."/>
            <person name="Zhang Y.X."/>
        </authorList>
    </citation>
    <scope>NUCLEOTIDE SEQUENCE [LARGE SCALE GENOMIC DNA]</scope>
    <source>
        <strain evidence="7 8">JCM 30743</strain>
    </source>
</reference>
<dbReference type="InterPro" id="IPR015422">
    <property type="entry name" value="PyrdxlP-dep_Trfase_small"/>
</dbReference>
<dbReference type="OrthoDB" id="9802872at2"/>
<accession>A0A417YXZ6</accession>
<organism evidence="7 8">
    <name type="scientific">Neobacillus notoginsengisoli</name>
    <dbReference type="NCBI Taxonomy" id="1578198"/>
    <lineage>
        <taxon>Bacteria</taxon>
        <taxon>Bacillati</taxon>
        <taxon>Bacillota</taxon>
        <taxon>Bacilli</taxon>
        <taxon>Bacillales</taxon>
        <taxon>Bacillaceae</taxon>
        <taxon>Neobacillus</taxon>
    </lineage>
</organism>
<evidence type="ECO:0000256" key="4">
    <source>
        <dbReference type="ARBA" id="ARBA00023239"/>
    </source>
</evidence>
<dbReference type="Proteomes" id="UP000284416">
    <property type="component" value="Unassembled WGS sequence"/>
</dbReference>
<dbReference type="Gene3D" id="3.90.1150.10">
    <property type="entry name" value="Aspartate Aminotransferase, domain 1"/>
    <property type="match status" value="1"/>
</dbReference>
<dbReference type="EMBL" id="QWEG01000002">
    <property type="protein sequence ID" value="RHW42616.1"/>
    <property type="molecule type" value="Genomic_DNA"/>
</dbReference>
<keyword evidence="3" id="KW-0663">Pyridoxal phosphate</keyword>
<dbReference type="InterPro" id="IPR027619">
    <property type="entry name" value="C-S_lyase_PatB-like"/>
</dbReference>
<evidence type="ECO:0000256" key="5">
    <source>
        <dbReference type="ARBA" id="ARBA00037974"/>
    </source>
</evidence>
<dbReference type="InterPro" id="IPR004839">
    <property type="entry name" value="Aminotransferase_I/II_large"/>
</dbReference>
<keyword evidence="8" id="KW-1185">Reference proteome</keyword>
<evidence type="ECO:0000256" key="1">
    <source>
        <dbReference type="ARBA" id="ARBA00001933"/>
    </source>
</evidence>
<dbReference type="GO" id="GO:0047804">
    <property type="term" value="F:cysteine-S-conjugate beta-lyase activity"/>
    <property type="evidence" value="ECO:0007669"/>
    <property type="project" value="UniProtKB-EC"/>
</dbReference>
<proteinExistence type="inferred from homology"/>
<dbReference type="NCBIfam" id="TIGR04350">
    <property type="entry name" value="C_S_lyase_PatB"/>
    <property type="match status" value="1"/>
</dbReference>
<evidence type="ECO:0000256" key="3">
    <source>
        <dbReference type="ARBA" id="ARBA00022898"/>
    </source>
</evidence>
<evidence type="ECO:0000256" key="2">
    <source>
        <dbReference type="ARBA" id="ARBA00012224"/>
    </source>
</evidence>
<keyword evidence="4" id="KW-0456">Lyase</keyword>
<evidence type="ECO:0000313" key="8">
    <source>
        <dbReference type="Proteomes" id="UP000284416"/>
    </source>
</evidence>
<feature type="domain" description="Aminotransferase class I/classII large" evidence="6">
    <location>
        <begin position="55"/>
        <end position="374"/>
    </location>
</feature>
<dbReference type="InterPro" id="IPR015421">
    <property type="entry name" value="PyrdxlP-dep_Trfase_major"/>
</dbReference>
<keyword evidence="7" id="KW-0808">Transferase</keyword>
<dbReference type="RefSeq" id="WP_118919312.1">
    <property type="nucleotide sequence ID" value="NZ_QWEG01000002.1"/>
</dbReference>
<dbReference type="SUPFAM" id="SSF53383">
    <property type="entry name" value="PLP-dependent transferases"/>
    <property type="match status" value="1"/>
</dbReference>
<comment type="caution">
    <text evidence="7">The sequence shown here is derived from an EMBL/GenBank/DDBJ whole genome shotgun (WGS) entry which is preliminary data.</text>
</comment>
<dbReference type="PANTHER" id="PTHR43525">
    <property type="entry name" value="PROTEIN MALY"/>
    <property type="match status" value="1"/>
</dbReference>
<dbReference type="EC" id="4.4.1.13" evidence="2"/>
<comment type="cofactor">
    <cofactor evidence="1">
        <name>pyridoxal 5'-phosphate</name>
        <dbReference type="ChEBI" id="CHEBI:597326"/>
    </cofactor>
</comment>
<dbReference type="AlphaFoldDB" id="A0A417YXZ6"/>
<keyword evidence="7" id="KW-0032">Aminotransferase</keyword>
<dbReference type="Gene3D" id="3.40.640.10">
    <property type="entry name" value="Type I PLP-dependent aspartate aminotransferase-like (Major domain)"/>
    <property type="match status" value="1"/>
</dbReference>
<comment type="similarity">
    <text evidence="5">Belongs to the class-II pyridoxal-phosphate-dependent aminotransferase family. MalY/PatB cystathionine beta-lyase subfamily.</text>
</comment>
<dbReference type="GO" id="GO:0030170">
    <property type="term" value="F:pyridoxal phosphate binding"/>
    <property type="evidence" value="ECO:0007669"/>
    <property type="project" value="InterPro"/>
</dbReference>
<dbReference type="CDD" id="cd00609">
    <property type="entry name" value="AAT_like"/>
    <property type="match status" value="1"/>
</dbReference>
<evidence type="ECO:0000313" key="7">
    <source>
        <dbReference type="EMBL" id="RHW42616.1"/>
    </source>
</evidence>
<protein>
    <recommendedName>
        <fullName evidence="2">cysteine-S-conjugate beta-lyase</fullName>
        <ecNumber evidence="2">4.4.1.13</ecNumber>
    </recommendedName>
</protein>
<dbReference type="GO" id="GO:0008483">
    <property type="term" value="F:transaminase activity"/>
    <property type="evidence" value="ECO:0007669"/>
    <property type="project" value="UniProtKB-KW"/>
</dbReference>
<gene>
    <name evidence="7" type="ORF">D1B31_03210</name>
</gene>
<evidence type="ECO:0000259" key="6">
    <source>
        <dbReference type="Pfam" id="PF00155"/>
    </source>
</evidence>
<name>A0A417YXZ6_9BACI</name>
<dbReference type="InterPro" id="IPR015424">
    <property type="entry name" value="PyrdxlP-dep_Trfase"/>
</dbReference>
<dbReference type="InterPro" id="IPR051798">
    <property type="entry name" value="Class-II_PLP-Dep_Aminotrans"/>
</dbReference>